<dbReference type="GO" id="GO:0045252">
    <property type="term" value="C:oxoglutarate dehydrogenase complex"/>
    <property type="evidence" value="ECO:0007669"/>
    <property type="project" value="TreeGrafter"/>
</dbReference>
<evidence type="ECO:0000256" key="4">
    <source>
        <dbReference type="ARBA" id="ARBA00023052"/>
    </source>
</evidence>
<evidence type="ECO:0000259" key="5">
    <source>
        <dbReference type="SMART" id="SM00861"/>
    </source>
</evidence>
<dbReference type="InterPro" id="IPR029061">
    <property type="entry name" value="THDP-binding"/>
</dbReference>
<keyword evidence="3" id="KW-0560">Oxidoreductase</keyword>
<dbReference type="GO" id="GO:0030976">
    <property type="term" value="F:thiamine pyrophosphate binding"/>
    <property type="evidence" value="ECO:0007669"/>
    <property type="project" value="InterPro"/>
</dbReference>
<comment type="similarity">
    <text evidence="2">Belongs to the alpha-ketoglutarate dehydrogenase family.</text>
</comment>
<dbReference type="Proteomes" id="UP000007799">
    <property type="component" value="Unassembled WGS sequence"/>
</dbReference>
<dbReference type="Pfam" id="PF16870">
    <property type="entry name" value="OxoGdeHyase_C"/>
    <property type="match status" value="1"/>
</dbReference>
<dbReference type="GO" id="GO:0005739">
    <property type="term" value="C:mitochondrion"/>
    <property type="evidence" value="ECO:0007669"/>
    <property type="project" value="TreeGrafter"/>
</dbReference>
<dbReference type="Pfam" id="PF00676">
    <property type="entry name" value="E1_dh"/>
    <property type="match status" value="1"/>
</dbReference>
<dbReference type="Pfam" id="PF02779">
    <property type="entry name" value="Transket_pyr"/>
    <property type="match status" value="1"/>
</dbReference>
<dbReference type="Gene3D" id="1.10.287.1150">
    <property type="entry name" value="TPP helical domain"/>
    <property type="match status" value="1"/>
</dbReference>
<dbReference type="InterPro" id="IPR001017">
    <property type="entry name" value="DH_E1"/>
</dbReference>
<dbReference type="GeneID" id="16075847"/>
<dbReference type="OMA" id="WQKNPQS"/>
<dbReference type="InterPro" id="IPR011603">
    <property type="entry name" value="2oxoglutarate_DH_E1"/>
</dbReference>
<gene>
    <name evidence="6" type="ORF">PTSG_03534</name>
</gene>
<dbReference type="PIRSF" id="PIRSF000157">
    <property type="entry name" value="Oxoglu_dh_E1"/>
    <property type="match status" value="1"/>
</dbReference>
<evidence type="ECO:0000313" key="6">
    <source>
        <dbReference type="EMBL" id="EGD82902.1"/>
    </source>
</evidence>
<dbReference type="SMART" id="SM00861">
    <property type="entry name" value="Transket_pyr"/>
    <property type="match status" value="1"/>
</dbReference>
<dbReference type="Gene3D" id="3.40.50.11610">
    <property type="entry name" value="Multifunctional 2-oxoglutarate metabolism enzyme, C-terminal domain"/>
    <property type="match status" value="1"/>
</dbReference>
<dbReference type="EMBL" id="GL832962">
    <property type="protein sequence ID" value="EGD82902.1"/>
    <property type="molecule type" value="Genomic_DNA"/>
</dbReference>
<accession>F2U5W1</accession>
<dbReference type="Gene3D" id="3.40.50.12470">
    <property type="match status" value="2"/>
</dbReference>
<evidence type="ECO:0000313" key="7">
    <source>
        <dbReference type="Proteomes" id="UP000007799"/>
    </source>
</evidence>
<dbReference type="InterPro" id="IPR042179">
    <property type="entry name" value="KGD_C_sf"/>
</dbReference>
<dbReference type="STRING" id="946362.F2U5W1"/>
<evidence type="ECO:0000256" key="3">
    <source>
        <dbReference type="ARBA" id="ARBA00023002"/>
    </source>
</evidence>
<comment type="cofactor">
    <cofactor evidence="1">
        <name>thiamine diphosphate</name>
        <dbReference type="ChEBI" id="CHEBI:58937"/>
    </cofactor>
</comment>
<dbReference type="SUPFAM" id="SSF52518">
    <property type="entry name" value="Thiamin diphosphate-binding fold (THDP-binding)"/>
    <property type="match status" value="3"/>
</dbReference>
<keyword evidence="7" id="KW-1185">Reference proteome</keyword>
<feature type="domain" description="Transketolase-like pyrimidine-binding" evidence="5">
    <location>
        <begin position="607"/>
        <end position="838"/>
    </location>
</feature>
<protein>
    <recommendedName>
        <fullName evidence="5">Transketolase-like pyrimidine-binding domain-containing protein</fullName>
    </recommendedName>
</protein>
<name>F2U5W1_SALR5</name>
<evidence type="ECO:0000256" key="2">
    <source>
        <dbReference type="ARBA" id="ARBA00006936"/>
    </source>
</evidence>
<dbReference type="Gene3D" id="3.40.50.970">
    <property type="match status" value="1"/>
</dbReference>
<keyword evidence="4" id="KW-0786">Thiamine pyrophosphate</keyword>
<dbReference type="KEGG" id="sre:PTSG_03534"/>
<dbReference type="RefSeq" id="XP_004995266.1">
    <property type="nucleotide sequence ID" value="XM_004995209.1"/>
</dbReference>
<dbReference type="InParanoid" id="F2U5W1"/>
<reference evidence="6" key="1">
    <citation type="submission" date="2009-08" db="EMBL/GenBank/DDBJ databases">
        <title>Annotation of Salpingoeca rosetta.</title>
        <authorList>
            <consortium name="The Broad Institute Genome Sequencing Platform"/>
            <person name="Russ C."/>
            <person name="Cuomo C."/>
            <person name="Burger G."/>
            <person name="Gray M.W."/>
            <person name="Holland P.W.H."/>
            <person name="King N."/>
            <person name="Lang F.B.F."/>
            <person name="Roger A.J."/>
            <person name="Ruiz-Trillo I."/>
            <person name="Young S.K."/>
            <person name="Zeng Q."/>
            <person name="Gargeya S."/>
            <person name="Alvarado L."/>
            <person name="Berlin A."/>
            <person name="Chapman S.B."/>
            <person name="Chen Z."/>
            <person name="Freedman E."/>
            <person name="Gellesch M."/>
            <person name="Goldberg J."/>
            <person name="Griggs A."/>
            <person name="Gujja S."/>
            <person name="Heilman E."/>
            <person name="Heiman D."/>
            <person name="Howarth C."/>
            <person name="Mehta T."/>
            <person name="Neiman D."/>
            <person name="Pearson M."/>
            <person name="Roberts A."/>
            <person name="Saif S."/>
            <person name="Shea T."/>
            <person name="Shenoy N."/>
            <person name="Sisk P."/>
            <person name="Stolte C."/>
            <person name="Sykes S."/>
            <person name="White J."/>
            <person name="Yandava C."/>
            <person name="Haas B."/>
            <person name="Nusbaum C."/>
            <person name="Birren B."/>
        </authorList>
    </citation>
    <scope>NUCLEOTIDE SEQUENCE [LARGE SCALE GENOMIC DNA]</scope>
    <source>
        <strain evidence="6">ATCC 50818</strain>
    </source>
</reference>
<sequence>MQQSVWRGSSRLLRSAHRCRLPRVHPAQYRSVHRLIQNAGDDNIRIAEMIGWYRERGHMVASLDPLGRVERGVWQHETPGLAEPPSPDMVESLLLWLIERYPWDSSAAVRGNWLCGMLGLRADLADKSMPMPMLHAKVEGKPMWKIHELFEHLTNSYAGTLSCQFTHLNMEQQNWIMDKMENRFVMSGTYRRGILYDLLHTHLFETFLGANFPSSKRFGIEGCESFIPGMETVIRRSSELGVSDIFIGMAHRGRLAVLHTIMGKAMGAICCEMKERHSPFHVGDVKYHLGLQSVFAYNRTNRKRVDLANFPVDRLHEIQSINLHLCPNPSHLEAVNPVVLGITHAKQNLARDERRKCIMPLLIHGDASFSGLGIVHETLQLSLLQGYSVGGTVHLVINNQIGYTTTPGQARSSVHATDLAKTAQGPIFRANANDPEAVCEACMLAAEFRAEFGRDVVVDIVGYRRHGHNELDDPTSTQPITYDLASHTPSVFDVYHKRCVEDHVVTPERLESWKQNFLHKFQREHELALTGEYEQTPMDFVADTFKNTGVVEERRTAQESTGLPIESLQFIANNACDLSNVEFHLHPLVKQLMRKRLSMVENASSRVDWGMAEMLAFGSLTLHEDVGPLAMNPDISVSPLHYNHFRVRLSGQDSERGTFNQRHAAIYDRETAQRYVPLANIVPGGQDEFEVWNSPLNEGGVLGFEYGASLGYENNALVLWEAQFGDFANNAQTIIDQFIASGEERWNQNSRLVLLLPHGYDGQGPDHSSGRLERFLQLMNDDPDYLPGRDPNSRKLIEQTVEALGSDEYISKERVIELLYQCVEDPAERIETMWLEMCINPGEDRIPRSTWERFMTSFLRRHAERTANMIVLNCSTPAQYFHALRRQANLPYHKPMVIMAPKFLLHHKPCTSALSDFTPGTFFNRVITDLKDADNTRHLSHHPTTGERYLVDNEYVRRVILCSGQIYYKLSQQRRKHKIRDIALVRLEQIAPFPHDRIIEAISLFPNAEVVWCQEEPKNMGAWFYVQPRLMTALKEHYLSRGMDVVRPRYIGRPVSAATATASFGIHRDEEQALLMDATTVDA</sequence>
<dbReference type="InterPro" id="IPR005475">
    <property type="entry name" value="Transketolase-like_Pyr-bd"/>
</dbReference>
<dbReference type="AlphaFoldDB" id="F2U5W1"/>
<evidence type="ECO:0000256" key="1">
    <source>
        <dbReference type="ARBA" id="ARBA00001964"/>
    </source>
</evidence>
<dbReference type="OrthoDB" id="413077at2759"/>
<dbReference type="GO" id="GO:0006099">
    <property type="term" value="P:tricarboxylic acid cycle"/>
    <property type="evidence" value="ECO:0007669"/>
    <property type="project" value="TreeGrafter"/>
</dbReference>
<dbReference type="PANTHER" id="PTHR23152">
    <property type="entry name" value="2-OXOGLUTARATE DEHYDROGENASE"/>
    <property type="match status" value="1"/>
</dbReference>
<dbReference type="GO" id="GO:0004591">
    <property type="term" value="F:oxoglutarate dehydrogenase (succinyl-transferring) activity"/>
    <property type="evidence" value="ECO:0007669"/>
    <property type="project" value="TreeGrafter"/>
</dbReference>
<dbReference type="eggNOG" id="KOG0450">
    <property type="taxonomic scope" value="Eukaryota"/>
</dbReference>
<organism evidence="7">
    <name type="scientific">Salpingoeca rosetta (strain ATCC 50818 / BSB-021)</name>
    <dbReference type="NCBI Taxonomy" id="946362"/>
    <lineage>
        <taxon>Eukaryota</taxon>
        <taxon>Choanoflagellata</taxon>
        <taxon>Craspedida</taxon>
        <taxon>Salpingoecidae</taxon>
        <taxon>Salpingoeca</taxon>
    </lineage>
</organism>
<dbReference type="InterPro" id="IPR031717">
    <property type="entry name" value="ODO-1/KGD_C"/>
</dbReference>
<dbReference type="PANTHER" id="PTHR23152:SF35">
    <property type="entry name" value="2-OXOGLUTARATE DEHYDROGENASE E1 COMPONENT"/>
    <property type="match status" value="1"/>
</dbReference>
<proteinExistence type="inferred from homology"/>
<dbReference type="NCBIfam" id="TIGR00239">
    <property type="entry name" value="2oxo_dh_E1"/>
    <property type="match status" value="1"/>
</dbReference>